<accession>A0A834F245</accession>
<sequence>MSTKQSQDSSKSDPLTGFPPSDAFESSPPPNVNLLYSRWVPEFRFSRRLPPATVWSRQSVKWPRAAQNIDPSGRLRRERLTLRQLLKTSQSAFQAWSFAAFNSTSALLQLFTDRKIQHIYNCDEFLEMSLIFPAHVDDLVCIRVCLKMLQNKVTAFSASVLLCIMALNIYI</sequence>
<keyword evidence="2" id="KW-0472">Membrane</keyword>
<evidence type="ECO:0000256" key="1">
    <source>
        <dbReference type="SAM" id="MobiDB-lite"/>
    </source>
</evidence>
<reference evidence="3" key="1">
    <citation type="journal article" name="BMC Genomics">
        <title>Long-read sequencing and de novo genome assembly of marine medaka (Oryzias melastigma).</title>
        <authorList>
            <person name="Liang P."/>
            <person name="Saqib H.S.A."/>
            <person name="Ni X."/>
            <person name="Shen Y."/>
        </authorList>
    </citation>
    <scope>NUCLEOTIDE SEQUENCE</scope>
    <source>
        <strain evidence="3">Bigg-433</strain>
    </source>
</reference>
<protein>
    <submittedName>
        <fullName evidence="3">Uncharacterized protein</fullName>
    </submittedName>
</protein>
<feature type="region of interest" description="Disordered" evidence="1">
    <location>
        <begin position="1"/>
        <end position="29"/>
    </location>
</feature>
<evidence type="ECO:0000313" key="3">
    <source>
        <dbReference type="EMBL" id="KAF6718334.1"/>
    </source>
</evidence>
<organism evidence="3 4">
    <name type="scientific">Oryzias melastigma</name>
    <name type="common">Marine medaka</name>
    <dbReference type="NCBI Taxonomy" id="30732"/>
    <lineage>
        <taxon>Eukaryota</taxon>
        <taxon>Metazoa</taxon>
        <taxon>Chordata</taxon>
        <taxon>Craniata</taxon>
        <taxon>Vertebrata</taxon>
        <taxon>Euteleostomi</taxon>
        <taxon>Actinopterygii</taxon>
        <taxon>Neopterygii</taxon>
        <taxon>Teleostei</taxon>
        <taxon>Neoteleostei</taxon>
        <taxon>Acanthomorphata</taxon>
        <taxon>Ovalentaria</taxon>
        <taxon>Atherinomorphae</taxon>
        <taxon>Beloniformes</taxon>
        <taxon>Adrianichthyidae</taxon>
        <taxon>Oryziinae</taxon>
        <taxon>Oryzias</taxon>
    </lineage>
</organism>
<dbReference type="Proteomes" id="UP000646548">
    <property type="component" value="Unassembled WGS sequence"/>
</dbReference>
<evidence type="ECO:0000313" key="4">
    <source>
        <dbReference type="Proteomes" id="UP000646548"/>
    </source>
</evidence>
<keyword evidence="2" id="KW-0812">Transmembrane</keyword>
<keyword evidence="2" id="KW-1133">Transmembrane helix</keyword>
<feature type="transmembrane region" description="Helical" evidence="2">
    <location>
        <begin position="153"/>
        <end position="170"/>
    </location>
</feature>
<dbReference type="EMBL" id="WKFB01000742">
    <property type="protein sequence ID" value="KAF6718334.1"/>
    <property type="molecule type" value="Genomic_DNA"/>
</dbReference>
<dbReference type="AlphaFoldDB" id="A0A834F245"/>
<name>A0A834F245_ORYME</name>
<feature type="compositionally biased region" description="Low complexity" evidence="1">
    <location>
        <begin position="1"/>
        <end position="13"/>
    </location>
</feature>
<evidence type="ECO:0000256" key="2">
    <source>
        <dbReference type="SAM" id="Phobius"/>
    </source>
</evidence>
<comment type="caution">
    <text evidence="3">The sequence shown here is derived from an EMBL/GenBank/DDBJ whole genome shotgun (WGS) entry which is preliminary data.</text>
</comment>
<gene>
    <name evidence="3" type="ORF">FQA47_014104</name>
</gene>
<proteinExistence type="predicted"/>